<comment type="similarity">
    <text evidence="2 12">Belongs to the protein kinase superfamily. AGC Ser/Thr protein kinase family. S6 kinase subfamily.</text>
</comment>
<dbReference type="Proteomes" id="UP000694558">
    <property type="component" value="Chromosome 4"/>
</dbReference>
<protein>
    <recommendedName>
        <fullName evidence="12">Ribosomal protein S6 kinase</fullName>
        <ecNumber evidence="12">2.7.11.1</ecNumber>
    </recommendedName>
</protein>
<evidence type="ECO:0000256" key="4">
    <source>
        <dbReference type="ARBA" id="ARBA00022553"/>
    </source>
</evidence>
<evidence type="ECO:0000256" key="13">
    <source>
        <dbReference type="PIRSR" id="PIRSR000606-50"/>
    </source>
</evidence>
<feature type="binding site" evidence="14 15">
    <location>
        <position position="120"/>
    </location>
    <ligand>
        <name>ATP</name>
        <dbReference type="ChEBI" id="CHEBI:30616"/>
    </ligand>
</feature>
<dbReference type="CDD" id="cd14180">
    <property type="entry name" value="STKc_MSK2_C"/>
    <property type="match status" value="1"/>
</dbReference>
<evidence type="ECO:0000256" key="14">
    <source>
        <dbReference type="PIRSR" id="PIRSR000606-51"/>
    </source>
</evidence>
<feature type="domain" description="Protein kinase" evidence="18">
    <location>
        <begin position="88"/>
        <end position="356"/>
    </location>
</feature>
<dbReference type="PROSITE" id="PS00108">
    <property type="entry name" value="PROTEIN_KINASE_ST"/>
    <property type="match status" value="2"/>
</dbReference>
<dbReference type="Pfam" id="PF00069">
    <property type="entry name" value="Pkinase"/>
    <property type="match status" value="2"/>
</dbReference>
<dbReference type="GO" id="GO:0004674">
    <property type="term" value="F:protein serine/threonine kinase activity"/>
    <property type="evidence" value="ECO:0007669"/>
    <property type="project" value="UniProtKB-KW"/>
</dbReference>
<dbReference type="PANTHER" id="PTHR24351">
    <property type="entry name" value="RIBOSOMAL PROTEIN S6 KINASE"/>
    <property type="match status" value="1"/>
</dbReference>
<feature type="compositionally biased region" description="Low complexity" evidence="16">
    <location>
        <begin position="782"/>
        <end position="795"/>
    </location>
</feature>
<dbReference type="EC" id="2.7.11.1" evidence="12"/>
<keyword evidence="8 12" id="KW-0418">Kinase</keyword>
<dbReference type="AlphaFoldDB" id="A0A8D3E4B6"/>
<dbReference type="SUPFAM" id="SSF56112">
    <property type="entry name" value="Protein kinase-like (PK-like)"/>
    <property type="match status" value="2"/>
</dbReference>
<sequence length="807" mass="90249">TRGSDPKGCTSVKPGSLSFCVGLHNIQQVFLFFFTVIIEEILILSFCCVCWVQKVNIQYILYVFIVILFCLSLANLTGHSERVGMENFELLKVLGTGAYGKVFLVRKNSGHDAGQLYAMKVLKKAAIVQKAKTTEHTRTERQVLEHIRQSPFLVTLHYAFQTQSKLHLILDYVSGGEMFTHLYQRDHFPEEAVRIYIGEIILALEHLHKLGIVYRDIKLENILLDNEGHVVLTDFGLSKEFLEEEKERTYSFCGTIEYMAPEIIRGKSGHGKSVDWWSLGILMFELLTGASPFTLEGERNSQSEVSKRILRCDPPFPSMIRATAQDLLKKLLVKDPHKRLGSGPRGAEDIKAHPFFKKLNWADLAQKKLPSPFKPELKSELDVGNFAEEFTGMDPVYSPANCSTCIPSSSNAVMGDFVETQIGADRPGSASVQRSAMLEESQFFQHYELCLLGPPLGEGSFSVCRKCRHKQSGHEYAVKIVSRRTEANTQREIAALRQCEAHPNIVKLPDVFTDQYHTYLVMELLRGGELLERIKRKKLFGEAEASQLLQSLFSAVSFMHEAGVVHRDLKPENVLFADEGEDSVLKVIDFGFARLCPAGSAPLQTPCFTLQYAAPELFESAGYDKSCDLWSLGVILYTMLSGQVPFQSEQRGMTSSYAADIMQKIKEGDFSLDGEAWKGVSEDAKELVKGLLTVDPENRLKLSDLKENSWLQGGASMSTTPLCTPDVLESSGPTVRTYVNATYKAFNRGKREGFFLKSVDNAPLAKRRKLKMTSTGVETRWSSSSSSSSSSTSPSRNLQTQLFDCIL</sequence>
<evidence type="ECO:0000256" key="8">
    <source>
        <dbReference type="ARBA" id="ARBA00022777"/>
    </source>
</evidence>
<keyword evidence="4" id="KW-0597">Phosphoprotein</keyword>
<accession>A0A8D3E4B6</accession>
<dbReference type="FunFam" id="1.10.510.10:FF:000157">
    <property type="entry name" value="Ribosomal protein S6 kinase"/>
    <property type="match status" value="1"/>
</dbReference>
<feature type="domain" description="AGC-kinase C-terminal" evidence="19">
    <location>
        <begin position="357"/>
        <end position="429"/>
    </location>
</feature>
<evidence type="ECO:0000313" key="20">
    <source>
        <dbReference type="Ensembl" id="ENSSMAP00000066625.1"/>
    </source>
</evidence>
<keyword evidence="9 12" id="KW-0067">ATP-binding</keyword>
<reference evidence="20" key="2">
    <citation type="submission" date="2025-08" db="UniProtKB">
        <authorList>
            <consortium name="Ensembl"/>
        </authorList>
    </citation>
    <scope>IDENTIFICATION</scope>
</reference>
<dbReference type="InterPro" id="IPR000719">
    <property type="entry name" value="Prot_kinase_dom"/>
</dbReference>
<dbReference type="GO" id="GO:0000287">
    <property type="term" value="F:magnesium ion binding"/>
    <property type="evidence" value="ECO:0007669"/>
    <property type="project" value="InterPro"/>
</dbReference>
<keyword evidence="17" id="KW-1133">Transmembrane helix</keyword>
<organism evidence="20 21">
    <name type="scientific">Scophthalmus maximus</name>
    <name type="common">Turbot</name>
    <name type="synonym">Psetta maxima</name>
    <dbReference type="NCBI Taxonomy" id="52904"/>
    <lineage>
        <taxon>Eukaryota</taxon>
        <taxon>Metazoa</taxon>
        <taxon>Chordata</taxon>
        <taxon>Craniata</taxon>
        <taxon>Vertebrata</taxon>
        <taxon>Euteleostomi</taxon>
        <taxon>Actinopterygii</taxon>
        <taxon>Neopterygii</taxon>
        <taxon>Teleostei</taxon>
        <taxon>Neoteleostei</taxon>
        <taxon>Acanthomorphata</taxon>
        <taxon>Carangaria</taxon>
        <taxon>Pleuronectiformes</taxon>
        <taxon>Pleuronectoidei</taxon>
        <taxon>Scophthalmidae</taxon>
        <taxon>Scophthalmus</taxon>
    </lineage>
</organism>
<evidence type="ECO:0000256" key="2">
    <source>
        <dbReference type="ARBA" id="ARBA00009804"/>
    </source>
</evidence>
<evidence type="ECO:0000256" key="6">
    <source>
        <dbReference type="ARBA" id="ARBA00022737"/>
    </source>
</evidence>
<feature type="binding site" evidence="14">
    <location>
        <begin position="94"/>
        <end position="102"/>
    </location>
    <ligand>
        <name>ATP</name>
        <dbReference type="ChEBI" id="CHEBI:30616"/>
    </ligand>
</feature>
<keyword evidence="3 12" id="KW-0723">Serine/threonine-protein kinase</keyword>
<dbReference type="Ensembl" id="ENSSMAT00000057225.1">
    <property type="protein sequence ID" value="ENSSMAP00000066625.1"/>
    <property type="gene ID" value="ENSSMAG00000019757.2"/>
</dbReference>
<dbReference type="InterPro" id="IPR016239">
    <property type="entry name" value="Ribosomal_S6_kinase_II"/>
</dbReference>
<dbReference type="InterPro" id="IPR000961">
    <property type="entry name" value="AGC-kinase_C"/>
</dbReference>
<dbReference type="FunFam" id="1.10.510.10:FF:000109">
    <property type="entry name" value="Ribosomal protein S6 kinase"/>
    <property type="match status" value="1"/>
</dbReference>
<evidence type="ECO:0000256" key="1">
    <source>
        <dbReference type="ARBA" id="ARBA00001946"/>
    </source>
</evidence>
<comment type="cofactor">
    <cofactor evidence="1 12">
        <name>Mg(2+)</name>
        <dbReference type="ChEBI" id="CHEBI:18420"/>
    </cofactor>
</comment>
<dbReference type="InterPro" id="IPR017441">
    <property type="entry name" value="Protein_kinase_ATP_BS"/>
</dbReference>
<reference evidence="20" key="1">
    <citation type="submission" date="2023-05" db="EMBL/GenBank/DDBJ databases">
        <title>High-quality long-read genome of Scophthalmus maximus.</title>
        <authorList>
            <person name="Lien S."/>
            <person name="Martinez P."/>
        </authorList>
    </citation>
    <scope>NUCLEOTIDE SEQUENCE [LARGE SCALE GENOMIC DNA]</scope>
</reference>
<dbReference type="PROSITE" id="PS50011">
    <property type="entry name" value="PROTEIN_KINASE_DOM"/>
    <property type="match status" value="2"/>
</dbReference>
<feature type="binding site" evidence="14">
    <location>
        <begin position="456"/>
        <end position="464"/>
    </location>
    <ligand>
        <name>ATP</name>
        <dbReference type="ChEBI" id="CHEBI:30616"/>
    </ligand>
</feature>
<dbReference type="Gene3D" id="3.30.200.20">
    <property type="entry name" value="Phosphorylase Kinase, domain 1"/>
    <property type="match status" value="2"/>
</dbReference>
<keyword evidence="17" id="KW-0472">Membrane</keyword>
<dbReference type="Gene3D" id="1.10.510.10">
    <property type="entry name" value="Transferase(Phosphotransferase) domain 1"/>
    <property type="match status" value="2"/>
</dbReference>
<evidence type="ECO:0000256" key="10">
    <source>
        <dbReference type="ARBA" id="ARBA00047899"/>
    </source>
</evidence>
<evidence type="ECO:0000256" key="12">
    <source>
        <dbReference type="PIRNR" id="PIRNR000606"/>
    </source>
</evidence>
<dbReference type="GO" id="GO:0005524">
    <property type="term" value="F:ATP binding"/>
    <property type="evidence" value="ECO:0007669"/>
    <property type="project" value="UniProtKB-UniRule"/>
</dbReference>
<dbReference type="InterPro" id="IPR011009">
    <property type="entry name" value="Kinase-like_dom_sf"/>
</dbReference>
<comment type="catalytic activity">
    <reaction evidence="11 12">
        <text>L-seryl-[protein] + ATP = O-phospho-L-seryl-[protein] + ADP + H(+)</text>
        <dbReference type="Rhea" id="RHEA:17989"/>
        <dbReference type="Rhea" id="RHEA-COMP:9863"/>
        <dbReference type="Rhea" id="RHEA-COMP:11604"/>
        <dbReference type="ChEBI" id="CHEBI:15378"/>
        <dbReference type="ChEBI" id="CHEBI:29999"/>
        <dbReference type="ChEBI" id="CHEBI:30616"/>
        <dbReference type="ChEBI" id="CHEBI:83421"/>
        <dbReference type="ChEBI" id="CHEBI:456216"/>
        <dbReference type="EC" id="2.7.11.1"/>
    </reaction>
</comment>
<dbReference type="PIRSF" id="PIRSF000606">
    <property type="entry name" value="Ribsml_S6_kin_2"/>
    <property type="match status" value="1"/>
</dbReference>
<feature type="active site" description="Proton acceptor" evidence="13">
    <location>
        <position position="216"/>
    </location>
</feature>
<proteinExistence type="inferred from homology"/>
<evidence type="ECO:0000256" key="17">
    <source>
        <dbReference type="SAM" id="Phobius"/>
    </source>
</evidence>
<keyword evidence="7 12" id="KW-0547">Nucleotide-binding</keyword>
<dbReference type="SMART" id="SM00133">
    <property type="entry name" value="S_TK_X"/>
    <property type="match status" value="1"/>
</dbReference>
<keyword evidence="17" id="KW-0812">Transmembrane</keyword>
<gene>
    <name evidence="20" type="primary">rps6ka4</name>
</gene>
<evidence type="ECO:0000256" key="11">
    <source>
        <dbReference type="ARBA" id="ARBA00048679"/>
    </source>
</evidence>
<dbReference type="GO" id="GO:0035556">
    <property type="term" value="P:intracellular signal transduction"/>
    <property type="evidence" value="ECO:0007669"/>
    <property type="project" value="InterPro"/>
</dbReference>
<dbReference type="InterPro" id="IPR008271">
    <property type="entry name" value="Ser/Thr_kinase_AS"/>
</dbReference>
<dbReference type="InterPro" id="IPR017892">
    <property type="entry name" value="Pkinase_C"/>
</dbReference>
<comment type="catalytic activity">
    <reaction evidence="10 12">
        <text>L-threonyl-[protein] + ATP = O-phospho-L-threonyl-[protein] + ADP + H(+)</text>
        <dbReference type="Rhea" id="RHEA:46608"/>
        <dbReference type="Rhea" id="RHEA-COMP:11060"/>
        <dbReference type="Rhea" id="RHEA-COMP:11605"/>
        <dbReference type="ChEBI" id="CHEBI:15378"/>
        <dbReference type="ChEBI" id="CHEBI:30013"/>
        <dbReference type="ChEBI" id="CHEBI:30616"/>
        <dbReference type="ChEBI" id="CHEBI:61977"/>
        <dbReference type="ChEBI" id="CHEBI:456216"/>
        <dbReference type="EC" id="2.7.11.1"/>
    </reaction>
</comment>
<dbReference type="GeneTree" id="ENSGT00940000161083"/>
<dbReference type="Pfam" id="PF00433">
    <property type="entry name" value="Pkinase_C"/>
    <property type="match status" value="1"/>
</dbReference>
<evidence type="ECO:0000259" key="19">
    <source>
        <dbReference type="PROSITE" id="PS51285"/>
    </source>
</evidence>
<evidence type="ECO:0000313" key="21">
    <source>
        <dbReference type="Proteomes" id="UP000694558"/>
    </source>
</evidence>
<evidence type="ECO:0000256" key="15">
    <source>
        <dbReference type="PROSITE-ProRule" id="PRU10141"/>
    </source>
</evidence>
<feature type="transmembrane region" description="Helical" evidence="17">
    <location>
        <begin position="59"/>
        <end position="78"/>
    </location>
</feature>
<feature type="domain" description="Protein kinase" evidence="18">
    <location>
        <begin position="450"/>
        <end position="711"/>
    </location>
</feature>
<feature type="binding site" evidence="14 15">
    <location>
        <position position="479"/>
    </location>
    <ligand>
        <name>ATP</name>
        <dbReference type="ChEBI" id="CHEBI:30616"/>
    </ligand>
</feature>
<evidence type="ECO:0000256" key="3">
    <source>
        <dbReference type="ARBA" id="ARBA00022527"/>
    </source>
</evidence>
<evidence type="ECO:0000259" key="18">
    <source>
        <dbReference type="PROSITE" id="PS50011"/>
    </source>
</evidence>
<keyword evidence="5 12" id="KW-0808">Transferase</keyword>
<feature type="region of interest" description="Disordered" evidence="16">
    <location>
        <begin position="773"/>
        <end position="796"/>
    </location>
</feature>
<dbReference type="PROSITE" id="PS00107">
    <property type="entry name" value="PROTEIN_KINASE_ATP"/>
    <property type="match status" value="2"/>
</dbReference>
<evidence type="ECO:0000256" key="9">
    <source>
        <dbReference type="ARBA" id="ARBA00022840"/>
    </source>
</evidence>
<dbReference type="SMART" id="SM00220">
    <property type="entry name" value="S_TKc"/>
    <property type="match status" value="2"/>
</dbReference>
<evidence type="ECO:0000256" key="16">
    <source>
        <dbReference type="SAM" id="MobiDB-lite"/>
    </source>
</evidence>
<dbReference type="PROSITE" id="PS51285">
    <property type="entry name" value="AGC_KINASE_CTER"/>
    <property type="match status" value="1"/>
</dbReference>
<evidence type="ECO:0000256" key="5">
    <source>
        <dbReference type="ARBA" id="ARBA00022679"/>
    </source>
</evidence>
<name>A0A8D3E4B6_SCOMX</name>
<evidence type="ECO:0000256" key="7">
    <source>
        <dbReference type="ARBA" id="ARBA00022741"/>
    </source>
</evidence>
<keyword evidence="6" id="KW-0677">Repeat</keyword>
<feature type="active site" description="Proton acceptor" evidence="13">
    <location>
        <position position="568"/>
    </location>
</feature>
<dbReference type="FunFam" id="3.30.200.20:FF:000686">
    <property type="entry name" value="Ribosomal protein S6 kinase"/>
    <property type="match status" value="1"/>
</dbReference>
<feature type="transmembrane region" description="Helical" evidence="17">
    <location>
        <begin position="29"/>
        <end position="52"/>
    </location>
</feature>